<dbReference type="InterPro" id="IPR009057">
    <property type="entry name" value="Homeodomain-like_sf"/>
</dbReference>
<dbReference type="Pfam" id="PF01418">
    <property type="entry name" value="HTH_6"/>
    <property type="match status" value="1"/>
</dbReference>
<dbReference type="Gene3D" id="1.10.10.10">
    <property type="entry name" value="Winged helix-like DNA-binding domain superfamily/Winged helix DNA-binding domain"/>
    <property type="match status" value="1"/>
</dbReference>
<feature type="domain" description="HTH rpiR-type" evidence="1">
    <location>
        <begin position="7"/>
        <end position="83"/>
    </location>
</feature>
<dbReference type="OrthoDB" id="3237351at2"/>
<dbReference type="InterPro" id="IPR000281">
    <property type="entry name" value="HTH_RpiR"/>
</dbReference>
<name>W9UVP7_9GAMM</name>
<dbReference type="InterPro" id="IPR001347">
    <property type="entry name" value="SIS_dom"/>
</dbReference>
<dbReference type="GO" id="GO:0003700">
    <property type="term" value="F:DNA-binding transcription factor activity"/>
    <property type="evidence" value="ECO:0007669"/>
    <property type="project" value="InterPro"/>
</dbReference>
<dbReference type="PANTHER" id="PTHR30514">
    <property type="entry name" value="GLUCOKINASE"/>
    <property type="match status" value="1"/>
</dbReference>
<dbReference type="Gene3D" id="3.40.50.10490">
    <property type="entry name" value="Glucose-6-phosphate isomerase like protein, domain 1"/>
    <property type="match status" value="1"/>
</dbReference>
<dbReference type="Proteomes" id="UP000019464">
    <property type="component" value="Unassembled WGS sequence"/>
</dbReference>
<keyword evidence="3" id="KW-1185">Reference proteome</keyword>
<accession>W9UVP7</accession>
<evidence type="ECO:0000259" key="1">
    <source>
        <dbReference type="PROSITE" id="PS51071"/>
    </source>
</evidence>
<reference evidence="3" key="1">
    <citation type="submission" date="2012-11" db="EMBL/GenBank/DDBJ databases">
        <authorList>
            <person name="Singh A."/>
            <person name="Pinnaka A.K."/>
            <person name="Vaidya B."/>
        </authorList>
    </citation>
    <scope>NUCLEOTIDE SEQUENCE [LARGE SCALE GENOMIC DNA]</scope>
    <source>
        <strain evidence="3">AK23</strain>
    </source>
</reference>
<organism evidence="2 3">
    <name type="scientific">Nitrincola nitratireducens</name>
    <dbReference type="NCBI Taxonomy" id="1229521"/>
    <lineage>
        <taxon>Bacteria</taxon>
        <taxon>Pseudomonadati</taxon>
        <taxon>Pseudomonadota</taxon>
        <taxon>Gammaproteobacteria</taxon>
        <taxon>Oceanospirillales</taxon>
        <taxon>Oceanospirillaceae</taxon>
        <taxon>Nitrincola</taxon>
    </lineage>
</organism>
<dbReference type="PROSITE" id="PS51071">
    <property type="entry name" value="HTH_RPIR"/>
    <property type="match status" value="1"/>
</dbReference>
<dbReference type="Pfam" id="PF01380">
    <property type="entry name" value="SIS"/>
    <property type="match status" value="1"/>
</dbReference>
<dbReference type="InterPro" id="IPR046348">
    <property type="entry name" value="SIS_dom_sf"/>
</dbReference>
<dbReference type="GO" id="GO:0003677">
    <property type="term" value="F:DNA binding"/>
    <property type="evidence" value="ECO:0007669"/>
    <property type="project" value="InterPro"/>
</dbReference>
<dbReference type="SUPFAM" id="SSF46689">
    <property type="entry name" value="Homeodomain-like"/>
    <property type="match status" value="1"/>
</dbReference>
<dbReference type="AlphaFoldDB" id="W9UVP7"/>
<evidence type="ECO:0000313" key="3">
    <source>
        <dbReference type="Proteomes" id="UP000019464"/>
    </source>
</evidence>
<proteinExistence type="predicted"/>
<comment type="caution">
    <text evidence="2">The sequence shown here is derived from an EMBL/GenBank/DDBJ whole genome shotgun (WGS) entry which is preliminary data.</text>
</comment>
<protein>
    <submittedName>
        <fullName evidence="2">Putative HTH-type transcriptional regulator ybbH</fullName>
    </submittedName>
</protein>
<reference evidence="2 3" key="2">
    <citation type="journal article" date="2015" name="Syst. Appl. Microbiol.">
        <title>Nitrincola nitratireducens sp. nov. isolated from a haloalkaline crater lake.</title>
        <authorList>
            <person name="Singh A."/>
            <person name="Vaidya B."/>
            <person name="Tanuku N.R."/>
            <person name="Pinnaka A.K."/>
        </authorList>
    </citation>
    <scope>NUCLEOTIDE SEQUENCE [LARGE SCALE GENOMIC DNA]</scope>
    <source>
        <strain evidence="2 3">AK23</strain>
    </source>
</reference>
<dbReference type="RefSeq" id="WP_036510475.1">
    <property type="nucleotide sequence ID" value="NZ_AONB01000008.1"/>
</dbReference>
<evidence type="ECO:0000313" key="2">
    <source>
        <dbReference type="EMBL" id="EXJ11154.1"/>
    </source>
</evidence>
<dbReference type="EMBL" id="AONB01000008">
    <property type="protein sequence ID" value="EXJ11154.1"/>
    <property type="molecule type" value="Genomic_DNA"/>
</dbReference>
<dbReference type="InterPro" id="IPR047640">
    <property type="entry name" value="RpiR-like"/>
</dbReference>
<dbReference type="SUPFAM" id="SSF53697">
    <property type="entry name" value="SIS domain"/>
    <property type="match status" value="1"/>
</dbReference>
<dbReference type="InterPro" id="IPR036388">
    <property type="entry name" value="WH-like_DNA-bd_sf"/>
</dbReference>
<sequence length="287" mass="31265">MPSTQAPTFLSRIRSALPDLHPSERRLADTLLSFPGEIASYSATELSQLANVSNATVTRFVRRLGYSSFDEARQAARLTQQSGAAVFQNLVSKQGPESALAAHIEQSRINTENSFAGITLAEIDNIASAMLKANRVWIIGFRTAHAFAVYLGAQMGQILPNITLLPQAGQTLAESLCSIDKHDLVLVFSLRRPIKQLENIFRELANSEASSLVITDTPALSQDNTSLPFNPTWTLRVQTTAPGPLFNHAAVLALCHLVSTRLLELSGPAGRRRLLSIEALHDTLDEI</sequence>
<dbReference type="PANTHER" id="PTHR30514:SF18">
    <property type="entry name" value="RPIR-FAMILY TRANSCRIPTIONAL REGULATOR"/>
    <property type="match status" value="1"/>
</dbReference>
<gene>
    <name evidence="2" type="primary">ybbH_2</name>
    <name evidence="2" type="ORF">D791_01940</name>
</gene>
<dbReference type="STRING" id="1229521.D791_01940"/>
<dbReference type="GO" id="GO:1901135">
    <property type="term" value="P:carbohydrate derivative metabolic process"/>
    <property type="evidence" value="ECO:0007669"/>
    <property type="project" value="InterPro"/>
</dbReference>
<dbReference type="GO" id="GO:0097367">
    <property type="term" value="F:carbohydrate derivative binding"/>
    <property type="evidence" value="ECO:0007669"/>
    <property type="project" value="InterPro"/>
</dbReference>